<reference evidence="2 3" key="1">
    <citation type="submission" date="2024-02" db="EMBL/GenBank/DDBJ databases">
        <title>The whole genome sequence of five bacterial samples isolated from Abu Dhabi Sabkha-shore region.</title>
        <authorList>
            <person name="Sudalaimuthuasari N."/>
            <person name="Sarfraz B."/>
            <person name="Tuyisabe J.D."/>
            <person name="Mugisha Ntwali L.D.M."/>
            <person name="Ali A.I.A.A."/>
            <person name="Almansoori S.Z.A."/>
            <person name="Alajami H.S.A."/>
            <person name="Almeqbaali A.A.S."/>
            <person name="Kundu B."/>
            <person name="Saeed E.E."/>
            <person name="Sukumarinath V."/>
            <person name="Mishra A.K."/>
            <person name="Hazzouri K.M."/>
            <person name="Almaskari R."/>
            <person name="Sharma A.K."/>
            <person name="Amiri K.M.A."/>
        </authorList>
    </citation>
    <scope>NUCLEOTIDE SEQUENCE [LARGE SCALE GENOMIC DNA]</scope>
    <source>
        <strain evidence="3">kcgeb_sd</strain>
    </source>
</reference>
<feature type="domain" description="HicB-like antitoxin of toxin-antitoxin system" evidence="1">
    <location>
        <begin position="6"/>
        <end position="117"/>
    </location>
</feature>
<dbReference type="InterPro" id="IPR035069">
    <property type="entry name" value="TTHA1013/TTHA0281-like"/>
</dbReference>
<accession>A0ABZ2D422</accession>
<dbReference type="EMBL" id="CP144918">
    <property type="protein sequence ID" value="WWA47082.1"/>
    <property type="molecule type" value="Genomic_DNA"/>
</dbReference>
<dbReference type="Proteomes" id="UP001335183">
    <property type="component" value="Chromosome"/>
</dbReference>
<proteinExistence type="predicted"/>
<name>A0ABZ2D422_9SPHN</name>
<evidence type="ECO:0000313" key="3">
    <source>
        <dbReference type="Proteomes" id="UP001335183"/>
    </source>
</evidence>
<evidence type="ECO:0000313" key="2">
    <source>
        <dbReference type="EMBL" id="WWA47082.1"/>
    </source>
</evidence>
<dbReference type="Pfam" id="PF15919">
    <property type="entry name" value="HicB_lk_antitox"/>
    <property type="match status" value="1"/>
</dbReference>
<dbReference type="Gene3D" id="3.30.160.250">
    <property type="match status" value="1"/>
</dbReference>
<evidence type="ECO:0000259" key="1">
    <source>
        <dbReference type="Pfam" id="PF15919"/>
    </source>
</evidence>
<dbReference type="RefSeq" id="WP_338445973.1">
    <property type="nucleotide sequence ID" value="NZ_CP144918.1"/>
</dbReference>
<organism evidence="2 3">
    <name type="scientific">Pelagerythrobacter marensis</name>
    <dbReference type="NCBI Taxonomy" id="543877"/>
    <lineage>
        <taxon>Bacteria</taxon>
        <taxon>Pseudomonadati</taxon>
        <taxon>Pseudomonadota</taxon>
        <taxon>Alphaproteobacteria</taxon>
        <taxon>Sphingomonadales</taxon>
        <taxon>Erythrobacteraceae</taxon>
        <taxon>Pelagerythrobacter</taxon>
    </lineage>
</organism>
<dbReference type="InterPro" id="IPR031807">
    <property type="entry name" value="HicB-like"/>
</dbReference>
<gene>
    <name evidence="2" type="ORF">V5F89_12560</name>
</gene>
<sequence length="125" mass="13176">MPQQFYPAILYPSDQDGLFGVVVPGINVNVSASSEEAALQMAAAVLQDVIDDLASDDAGIPQPLKRADIEPNGGTIVLLPATMPGQSKRINITMDEDLIRRIDTVASNRSAFLASAARAQLAARG</sequence>
<dbReference type="SUPFAM" id="SSF143100">
    <property type="entry name" value="TTHA1013/TTHA0281-like"/>
    <property type="match status" value="1"/>
</dbReference>
<keyword evidence="3" id="KW-1185">Reference proteome</keyword>
<protein>
    <submittedName>
        <fullName evidence="2">Type II toxin-antitoxin system HicB family antitoxin</fullName>
    </submittedName>
</protein>